<evidence type="ECO:0000313" key="3">
    <source>
        <dbReference type="EMBL" id="MDN8670023.1"/>
    </source>
</evidence>
<feature type="chain" id="PRO_5047453351" description="Secreted protein" evidence="2">
    <location>
        <begin position="26"/>
        <end position="101"/>
    </location>
</feature>
<protein>
    <recommendedName>
        <fullName evidence="5">Secreted protein</fullName>
    </recommendedName>
</protein>
<name>A0ABT8QFG7_9GAMM</name>
<reference evidence="3" key="1">
    <citation type="submission" date="2023-07" db="EMBL/GenBank/DDBJ databases">
        <title>Stenotrophomonas isolates from soil.</title>
        <authorList>
            <person name="Sharma V."/>
            <person name="Zur-Pinska J."/>
            <person name="Hay A.G."/>
        </authorList>
    </citation>
    <scope>NUCLEOTIDE SEQUENCE</scope>
    <source>
        <strain evidence="3">C2</strain>
    </source>
</reference>
<keyword evidence="2" id="KW-0732">Signal</keyword>
<accession>A0ABT8QFG7</accession>
<gene>
    <name evidence="3" type="ORF">Q0S36_11835</name>
</gene>
<feature type="region of interest" description="Disordered" evidence="1">
    <location>
        <begin position="74"/>
        <end position="101"/>
    </location>
</feature>
<evidence type="ECO:0000256" key="2">
    <source>
        <dbReference type="SAM" id="SignalP"/>
    </source>
</evidence>
<evidence type="ECO:0000313" key="4">
    <source>
        <dbReference type="Proteomes" id="UP001174315"/>
    </source>
</evidence>
<sequence length="101" mass="10525">MRNRIAGKALSSLTLIIAGTAATSAAPVHSQVNTAEAGLNALTAIDLDALRSSEFSAHQDGALVAHNHSDSLDTCHPHHDTGVDTRNLTDVAIPSDSRFNV</sequence>
<dbReference type="RefSeq" id="WP_133119701.1">
    <property type="nucleotide sequence ID" value="NZ_CBCSJV010000004.1"/>
</dbReference>
<dbReference type="EMBL" id="JAUKNN010000026">
    <property type="protein sequence ID" value="MDN8670023.1"/>
    <property type="molecule type" value="Genomic_DNA"/>
</dbReference>
<keyword evidence="4" id="KW-1185">Reference proteome</keyword>
<evidence type="ECO:0000256" key="1">
    <source>
        <dbReference type="SAM" id="MobiDB-lite"/>
    </source>
</evidence>
<comment type="caution">
    <text evidence="3">The sequence shown here is derived from an EMBL/GenBank/DDBJ whole genome shotgun (WGS) entry which is preliminary data.</text>
</comment>
<evidence type="ECO:0008006" key="5">
    <source>
        <dbReference type="Google" id="ProtNLM"/>
    </source>
</evidence>
<organism evidence="3 4">
    <name type="scientific">Stenotrophomonas indicatrix</name>
    <dbReference type="NCBI Taxonomy" id="2045451"/>
    <lineage>
        <taxon>Bacteria</taxon>
        <taxon>Pseudomonadati</taxon>
        <taxon>Pseudomonadota</taxon>
        <taxon>Gammaproteobacteria</taxon>
        <taxon>Lysobacterales</taxon>
        <taxon>Lysobacteraceae</taxon>
        <taxon>Stenotrophomonas</taxon>
    </lineage>
</organism>
<proteinExistence type="predicted"/>
<feature type="compositionally biased region" description="Basic and acidic residues" evidence="1">
    <location>
        <begin position="74"/>
        <end position="83"/>
    </location>
</feature>
<dbReference type="Proteomes" id="UP001174315">
    <property type="component" value="Unassembled WGS sequence"/>
</dbReference>
<feature type="signal peptide" evidence="2">
    <location>
        <begin position="1"/>
        <end position="25"/>
    </location>
</feature>